<dbReference type="PANTHER" id="PTHR35849:SF2">
    <property type="entry name" value="BLR2341 PROTEIN"/>
    <property type="match status" value="1"/>
</dbReference>
<sequence>MPGNYTYILPDEFTIYEASEVYCDISEQLNTHGQCQIDGSRVEEVDTAGIQILCKFLHDKSLKNISLVEPSARLQSAFSLLGLESMSTPNHDE</sequence>
<dbReference type="Pfam" id="PF13466">
    <property type="entry name" value="STAS_2"/>
    <property type="match status" value="1"/>
</dbReference>
<protein>
    <submittedName>
        <fullName evidence="2">STAS domain-containing protein</fullName>
    </submittedName>
</protein>
<name>A0ABV4NBZ6_9VIBR</name>
<dbReference type="Gene3D" id="3.30.750.24">
    <property type="entry name" value="STAS domain"/>
    <property type="match status" value="1"/>
</dbReference>
<organism evidence="2 3">
    <name type="scientific">Vibrio gallaecicus</name>
    <dbReference type="NCBI Taxonomy" id="552386"/>
    <lineage>
        <taxon>Bacteria</taxon>
        <taxon>Pseudomonadati</taxon>
        <taxon>Pseudomonadota</taxon>
        <taxon>Gammaproteobacteria</taxon>
        <taxon>Vibrionales</taxon>
        <taxon>Vibrionaceae</taxon>
        <taxon>Vibrio</taxon>
    </lineage>
</organism>
<evidence type="ECO:0000313" key="3">
    <source>
        <dbReference type="Proteomes" id="UP001570417"/>
    </source>
</evidence>
<dbReference type="Proteomes" id="UP001570417">
    <property type="component" value="Unassembled WGS sequence"/>
</dbReference>
<dbReference type="PANTHER" id="PTHR35849">
    <property type="entry name" value="BLR2341 PROTEIN"/>
    <property type="match status" value="1"/>
</dbReference>
<dbReference type="SUPFAM" id="SSF52091">
    <property type="entry name" value="SpoIIaa-like"/>
    <property type="match status" value="1"/>
</dbReference>
<comment type="caution">
    <text evidence="2">The sequence shown here is derived from an EMBL/GenBank/DDBJ whole genome shotgun (WGS) entry which is preliminary data.</text>
</comment>
<dbReference type="EMBL" id="JBFRUW010000042">
    <property type="protein sequence ID" value="MFA0568930.1"/>
    <property type="molecule type" value="Genomic_DNA"/>
</dbReference>
<feature type="domain" description="MlaB-like STAS" evidence="1">
    <location>
        <begin position="9"/>
        <end position="84"/>
    </location>
</feature>
<dbReference type="InterPro" id="IPR052746">
    <property type="entry name" value="MlaB_ABC_Transporter"/>
</dbReference>
<evidence type="ECO:0000259" key="1">
    <source>
        <dbReference type="Pfam" id="PF13466"/>
    </source>
</evidence>
<dbReference type="InterPro" id="IPR058548">
    <property type="entry name" value="MlaB-like_STAS"/>
</dbReference>
<reference evidence="2 3" key="1">
    <citation type="journal article" date="2024" name="ISME J.">
        <title>Tailless and filamentous prophages are predominant in marine Vibrio.</title>
        <authorList>
            <person name="Steensen K."/>
            <person name="Seneca J."/>
            <person name="Bartlau N."/>
            <person name="Yu X.A."/>
            <person name="Hussain F.A."/>
            <person name="Polz M.F."/>
        </authorList>
    </citation>
    <scope>NUCLEOTIDE SEQUENCE [LARGE SCALE GENOMIC DNA]</scope>
    <source>
        <strain evidence="2 3">10N.222.51.A1</strain>
    </source>
</reference>
<dbReference type="RefSeq" id="WP_137372520.1">
    <property type="nucleotide sequence ID" value="NZ_AP025490.1"/>
</dbReference>
<evidence type="ECO:0000313" key="2">
    <source>
        <dbReference type="EMBL" id="MFA0568930.1"/>
    </source>
</evidence>
<proteinExistence type="predicted"/>
<gene>
    <name evidence="2" type="ORF">AB4566_11655</name>
</gene>
<dbReference type="InterPro" id="IPR036513">
    <property type="entry name" value="STAS_dom_sf"/>
</dbReference>
<accession>A0ABV4NBZ6</accession>
<keyword evidence="3" id="KW-1185">Reference proteome</keyword>